<keyword evidence="3" id="KW-1185">Reference proteome</keyword>
<dbReference type="OrthoDB" id="6400854at2"/>
<proteinExistence type="predicted"/>
<feature type="transmembrane region" description="Helical" evidence="1">
    <location>
        <begin position="67"/>
        <end position="86"/>
    </location>
</feature>
<dbReference type="RefSeq" id="WP_073373588.1">
    <property type="nucleotide sequence ID" value="NZ_FQXS01000003.1"/>
</dbReference>
<keyword evidence="1" id="KW-1133">Transmembrane helix</keyword>
<organism evidence="2 3">
    <name type="scientific">Desulfofustis glycolicus DSM 9705</name>
    <dbReference type="NCBI Taxonomy" id="1121409"/>
    <lineage>
        <taxon>Bacteria</taxon>
        <taxon>Pseudomonadati</taxon>
        <taxon>Thermodesulfobacteriota</taxon>
        <taxon>Desulfobulbia</taxon>
        <taxon>Desulfobulbales</taxon>
        <taxon>Desulfocapsaceae</taxon>
        <taxon>Desulfofustis</taxon>
    </lineage>
</organism>
<accession>A0A1M5TQW3</accession>
<dbReference type="AlphaFoldDB" id="A0A1M5TQW3"/>
<sequence>MKILGEQIAFRENIAFSLRRYLVWWLILVITMAYDIATTSAFVAKYGSDAEANTITRWLMTAVGGDLGNLAGKGLQLVAVIGFVGLHRRLGNIFLLFVILLNCWAVVINSLSLA</sequence>
<name>A0A1M5TQW3_9BACT</name>
<gene>
    <name evidence="2" type="ORF">SAMN02745124_00864</name>
</gene>
<dbReference type="STRING" id="1121409.SAMN02745124_00864"/>
<evidence type="ECO:0000313" key="3">
    <source>
        <dbReference type="Proteomes" id="UP000184139"/>
    </source>
</evidence>
<protein>
    <recommendedName>
        <fullName evidence="4">DUF5658 domain-containing protein</fullName>
    </recommendedName>
</protein>
<keyword evidence="1" id="KW-0472">Membrane</keyword>
<keyword evidence="1" id="KW-0812">Transmembrane</keyword>
<dbReference type="EMBL" id="FQXS01000003">
    <property type="protein sequence ID" value="SHH53152.1"/>
    <property type="molecule type" value="Genomic_DNA"/>
</dbReference>
<reference evidence="2 3" key="1">
    <citation type="submission" date="2016-11" db="EMBL/GenBank/DDBJ databases">
        <authorList>
            <person name="Jaros S."/>
            <person name="Januszkiewicz K."/>
            <person name="Wedrychowicz H."/>
        </authorList>
    </citation>
    <scope>NUCLEOTIDE SEQUENCE [LARGE SCALE GENOMIC DNA]</scope>
    <source>
        <strain evidence="2 3">DSM 9705</strain>
    </source>
</reference>
<evidence type="ECO:0000256" key="1">
    <source>
        <dbReference type="SAM" id="Phobius"/>
    </source>
</evidence>
<dbReference type="Proteomes" id="UP000184139">
    <property type="component" value="Unassembled WGS sequence"/>
</dbReference>
<evidence type="ECO:0008006" key="4">
    <source>
        <dbReference type="Google" id="ProtNLM"/>
    </source>
</evidence>
<feature type="transmembrane region" description="Helical" evidence="1">
    <location>
        <begin position="21"/>
        <end position="47"/>
    </location>
</feature>
<evidence type="ECO:0000313" key="2">
    <source>
        <dbReference type="EMBL" id="SHH53152.1"/>
    </source>
</evidence>
<feature type="transmembrane region" description="Helical" evidence="1">
    <location>
        <begin position="93"/>
        <end position="113"/>
    </location>
</feature>